<dbReference type="RefSeq" id="WP_369882375.1">
    <property type="nucleotide sequence ID" value="NZ_JBCLTR010000059.1"/>
</dbReference>
<protein>
    <submittedName>
        <fullName evidence="2">Transposase</fullName>
    </submittedName>
</protein>
<feature type="compositionally biased region" description="Basic residues" evidence="1">
    <location>
        <begin position="151"/>
        <end position="161"/>
    </location>
</feature>
<reference evidence="2 3" key="1">
    <citation type="submission" date="2024-03" db="EMBL/GenBank/DDBJ databases">
        <title>Mouse gut bacterial collection (mGBC) of GemPharmatech.</title>
        <authorList>
            <person name="He Y."/>
            <person name="Dong L."/>
            <person name="Wu D."/>
            <person name="Gao X."/>
            <person name="Lin Z."/>
        </authorList>
    </citation>
    <scope>NUCLEOTIDE SEQUENCE [LARGE SCALE GENOMIC DNA]</scope>
    <source>
        <strain evidence="2 3">32-10</strain>
    </source>
</reference>
<dbReference type="EMBL" id="JBCLTR010000059">
    <property type="protein sequence ID" value="MEY8635278.1"/>
    <property type="molecule type" value="Genomic_DNA"/>
</dbReference>
<dbReference type="Proteomes" id="UP001565219">
    <property type="component" value="Unassembled WGS sequence"/>
</dbReference>
<organism evidence="2 3">
    <name type="scientific">Anaerostipes hominis</name>
    <name type="common">ex Lee et al. 2021</name>
    <dbReference type="NCBI Taxonomy" id="2025494"/>
    <lineage>
        <taxon>Bacteria</taxon>
        <taxon>Bacillati</taxon>
        <taxon>Bacillota</taxon>
        <taxon>Clostridia</taxon>
        <taxon>Lachnospirales</taxon>
        <taxon>Lachnospiraceae</taxon>
        <taxon>Anaerostipes</taxon>
    </lineage>
</organism>
<feature type="compositionally biased region" description="Basic and acidic residues" evidence="1">
    <location>
        <begin position="435"/>
        <end position="458"/>
    </location>
</feature>
<keyword evidence="3" id="KW-1185">Reference proteome</keyword>
<feature type="region of interest" description="Disordered" evidence="1">
    <location>
        <begin position="146"/>
        <end position="168"/>
    </location>
</feature>
<accession>A0ABV4DLB5</accession>
<proteinExistence type="predicted"/>
<feature type="region of interest" description="Disordered" evidence="1">
    <location>
        <begin position="428"/>
        <end position="458"/>
    </location>
</feature>
<name>A0ABV4DLB5_9FIRM</name>
<evidence type="ECO:0000313" key="2">
    <source>
        <dbReference type="EMBL" id="MEY8635278.1"/>
    </source>
</evidence>
<evidence type="ECO:0000313" key="3">
    <source>
        <dbReference type="Proteomes" id="UP001565219"/>
    </source>
</evidence>
<evidence type="ECO:0000256" key="1">
    <source>
        <dbReference type="SAM" id="MobiDB-lite"/>
    </source>
</evidence>
<gene>
    <name evidence="2" type="ORF">AALG99_17550</name>
</gene>
<comment type="caution">
    <text evidence="2">The sequence shown here is derived from an EMBL/GenBank/DDBJ whole genome shotgun (WGS) entry which is preliminary data.</text>
</comment>
<sequence length="505" mass="58933">MNIFYFHRLEAIFMLPCNIGGHSAYQDFVLNEIFHFYPDPFSLSKDTWKIIIEFWHLDLSLTDSLMMDRYSKQGPEPRLPSCMLRSYLLSIKFKITSITRWVALLKENPLYAFLSGFSFGDVPGIGTFYDFFSRLWDSDSNNLSPKERYLKPKTKKGKKKGDKTPADTESISSRLLPFFLRHPVKPSHAFSFIFQLYQFQFLNKSIRNGLINPARLSLAGDGTPVKTSSLLRKKRICTCKENGISDCNCKRLFSQPDTNSGWDSSRQCYFNGYHLFMFVASDSFSDLPVFPLLERASRHDMLSFLHTFFSMKSYLPDFHLEKLLLDSAMDAIPVYEYCKAEGIQPFIDLKKTNNGNYKYKDTFTIDPDGVPRCKLGLRMHHDGCEPKKNRCKYRCPKANRQKGCFCEAPCSPAKYGRTVHTQLKDNPRIFNIPPRDSKEWDKEYDRRTSVERSNKREKQDYKLEDGKHRSTKMWYCRLYGIMMCQHLDAWKMPSVEDFQNAIQAS</sequence>